<dbReference type="OrthoDB" id="1739516at2759"/>
<feature type="compositionally biased region" description="Basic and acidic residues" evidence="1">
    <location>
        <begin position="41"/>
        <end position="54"/>
    </location>
</feature>
<dbReference type="PANTHER" id="PTHR35167:SF12">
    <property type="match status" value="1"/>
</dbReference>
<reference evidence="4" key="1">
    <citation type="submission" date="2013-01" db="EMBL/GenBank/DDBJ databases">
        <title>Draft Genome Sequence of a Mulberry Tree, Morus notabilis C.K. Schneid.</title>
        <authorList>
            <person name="He N."/>
            <person name="Zhao S."/>
        </authorList>
    </citation>
    <scope>NUCLEOTIDE SEQUENCE</scope>
</reference>
<gene>
    <name evidence="3" type="ORF">L484_002390</name>
    <name evidence="2" type="ORF">L484_016524</name>
</gene>
<keyword evidence="4" id="KW-1185">Reference proteome</keyword>
<evidence type="ECO:0000313" key="2">
    <source>
        <dbReference type="EMBL" id="EXB36919.1"/>
    </source>
</evidence>
<dbReference type="PANTHER" id="PTHR35167">
    <property type="entry name" value="OS05G0216466 PROTEIN"/>
    <property type="match status" value="1"/>
</dbReference>
<dbReference type="EMBL" id="KE343922">
    <property type="protein sequence ID" value="EXB46304.1"/>
    <property type="molecule type" value="Genomic_DNA"/>
</dbReference>
<dbReference type="AlphaFoldDB" id="W9QNS3"/>
<evidence type="ECO:0000256" key="1">
    <source>
        <dbReference type="SAM" id="MobiDB-lite"/>
    </source>
</evidence>
<protein>
    <submittedName>
        <fullName evidence="2">Uncharacterized protein</fullName>
    </submittedName>
</protein>
<name>W9QNS3_9ROSA</name>
<dbReference type="Proteomes" id="UP000030645">
    <property type="component" value="Unassembled WGS sequence"/>
</dbReference>
<accession>W9QNS3</accession>
<feature type="compositionally biased region" description="Basic and acidic residues" evidence="1">
    <location>
        <begin position="1"/>
        <end position="15"/>
    </location>
</feature>
<reference evidence="2" key="2">
    <citation type="submission" date="2013-06" db="EMBL/GenBank/DDBJ databases">
        <title>Draft Genome Sequence of a Mulberry Tree, Morus notabilis C.K. Schn.</title>
        <authorList>
            <person name="He N."/>
            <person name="Zhao S."/>
        </authorList>
    </citation>
    <scope>NUCLEOTIDE SEQUENCE</scope>
</reference>
<proteinExistence type="predicted"/>
<evidence type="ECO:0000313" key="3">
    <source>
        <dbReference type="EMBL" id="EXB46304.1"/>
    </source>
</evidence>
<dbReference type="EMBL" id="KE343600">
    <property type="protein sequence ID" value="EXB36919.1"/>
    <property type="molecule type" value="Genomic_DNA"/>
</dbReference>
<feature type="region of interest" description="Disordered" evidence="1">
    <location>
        <begin position="1"/>
        <end position="21"/>
    </location>
</feature>
<dbReference type="KEGG" id="mnt:21399570"/>
<organism evidence="2 4">
    <name type="scientific">Morus notabilis</name>
    <dbReference type="NCBI Taxonomy" id="981085"/>
    <lineage>
        <taxon>Eukaryota</taxon>
        <taxon>Viridiplantae</taxon>
        <taxon>Streptophyta</taxon>
        <taxon>Embryophyta</taxon>
        <taxon>Tracheophyta</taxon>
        <taxon>Spermatophyta</taxon>
        <taxon>Magnoliopsida</taxon>
        <taxon>eudicotyledons</taxon>
        <taxon>Gunneridae</taxon>
        <taxon>Pentapetalae</taxon>
        <taxon>rosids</taxon>
        <taxon>fabids</taxon>
        <taxon>Rosales</taxon>
        <taxon>Moraceae</taxon>
        <taxon>Moreae</taxon>
        <taxon>Morus</taxon>
    </lineage>
</organism>
<feature type="region of interest" description="Disordered" evidence="1">
    <location>
        <begin position="37"/>
        <end position="57"/>
    </location>
</feature>
<evidence type="ECO:0000313" key="4">
    <source>
        <dbReference type="Proteomes" id="UP000030645"/>
    </source>
</evidence>
<sequence length="141" mass="16959">MEEYYSDKRRENHDRDDDDDQELFTELDMAAAQQLMQLSDEENHSNKENIIDDHDHDEEVDQRLMKIINNRIPRLRSTLEKIEEIFGKEEEEEKDEEICGIRPPKKRKYRSLASIYRETKTTRDDDHNIITFGKTKKKKSS</sequence>